<feature type="transmembrane region" description="Helical" evidence="11">
    <location>
        <begin position="21"/>
        <end position="47"/>
    </location>
</feature>
<dbReference type="Gene3D" id="3.55.40.10">
    <property type="entry name" value="minor pseudopilin epsh domain"/>
    <property type="match status" value="1"/>
</dbReference>
<dbReference type="InterPro" id="IPR045584">
    <property type="entry name" value="Pilin-like"/>
</dbReference>
<protein>
    <recommendedName>
        <fullName evidence="2">Type II secretion system protein H</fullName>
    </recommendedName>
    <alternativeName>
        <fullName evidence="10">General secretion pathway protein H</fullName>
    </alternativeName>
</protein>
<feature type="domain" description="General secretion pathway GspH" evidence="12">
    <location>
        <begin position="58"/>
        <end position="175"/>
    </location>
</feature>
<evidence type="ECO:0000256" key="2">
    <source>
        <dbReference type="ARBA" id="ARBA00021549"/>
    </source>
</evidence>
<organism evidence="13 14">
    <name type="scientific">Francisella marina</name>
    <dbReference type="NCBI Taxonomy" id="2249302"/>
    <lineage>
        <taxon>Bacteria</taxon>
        <taxon>Pseudomonadati</taxon>
        <taxon>Pseudomonadota</taxon>
        <taxon>Gammaproteobacteria</taxon>
        <taxon>Thiotrichales</taxon>
        <taxon>Francisellaceae</taxon>
        <taxon>Francisella</taxon>
    </lineage>
</organism>
<evidence type="ECO:0000256" key="9">
    <source>
        <dbReference type="ARBA" id="ARBA00025772"/>
    </source>
</evidence>
<keyword evidence="5" id="KW-0997">Cell inner membrane</keyword>
<evidence type="ECO:0000256" key="10">
    <source>
        <dbReference type="ARBA" id="ARBA00030775"/>
    </source>
</evidence>
<evidence type="ECO:0000259" key="12">
    <source>
        <dbReference type="Pfam" id="PF12019"/>
    </source>
</evidence>
<dbReference type="SUPFAM" id="SSF54523">
    <property type="entry name" value="Pili subunits"/>
    <property type="match status" value="1"/>
</dbReference>
<dbReference type="EMBL" id="CP043550">
    <property type="protein sequence ID" value="QEO56596.1"/>
    <property type="molecule type" value="Genomic_DNA"/>
</dbReference>
<name>A0ABX5ZDU6_9GAMM</name>
<evidence type="ECO:0000256" key="6">
    <source>
        <dbReference type="ARBA" id="ARBA00022692"/>
    </source>
</evidence>
<keyword evidence="8 11" id="KW-0472">Membrane</keyword>
<reference evidence="13 14" key="1">
    <citation type="submission" date="2019-09" db="EMBL/GenBank/DDBJ databases">
        <title>Complete genome sequence of Francisella marina E103-15.</title>
        <authorList>
            <person name="Tekedar H.C."/>
            <person name="Griffin M.J."/>
            <person name="Waldbieser G.C."/>
            <person name="Soto E."/>
        </authorList>
    </citation>
    <scope>NUCLEOTIDE SEQUENCE [LARGE SCALE GENOMIC DNA]</scope>
    <source>
        <strain evidence="13 14">E103-15</strain>
    </source>
</reference>
<evidence type="ECO:0000256" key="7">
    <source>
        <dbReference type="ARBA" id="ARBA00022989"/>
    </source>
</evidence>
<evidence type="ECO:0000313" key="13">
    <source>
        <dbReference type="EMBL" id="QEO56596.1"/>
    </source>
</evidence>
<dbReference type="Pfam" id="PF12019">
    <property type="entry name" value="GspH"/>
    <property type="match status" value="1"/>
</dbReference>
<keyword evidence="3" id="KW-1003">Cell membrane</keyword>
<evidence type="ECO:0000256" key="5">
    <source>
        <dbReference type="ARBA" id="ARBA00022519"/>
    </source>
</evidence>
<evidence type="ECO:0000256" key="4">
    <source>
        <dbReference type="ARBA" id="ARBA00022481"/>
    </source>
</evidence>
<keyword evidence="7 11" id="KW-1133">Transmembrane helix</keyword>
<proteinExistence type="inferred from homology"/>
<keyword evidence="6 11" id="KW-0812">Transmembrane</keyword>
<dbReference type="Proteomes" id="UP000322509">
    <property type="component" value="Chromosome"/>
</dbReference>
<comment type="similarity">
    <text evidence="9">Belongs to the GSP H family.</text>
</comment>
<evidence type="ECO:0000313" key="14">
    <source>
        <dbReference type="Proteomes" id="UP000322509"/>
    </source>
</evidence>
<evidence type="ECO:0000256" key="8">
    <source>
        <dbReference type="ARBA" id="ARBA00023136"/>
    </source>
</evidence>
<keyword evidence="4" id="KW-0488">Methylation</keyword>
<evidence type="ECO:0000256" key="1">
    <source>
        <dbReference type="ARBA" id="ARBA00004377"/>
    </source>
</evidence>
<accession>A0ABX5ZDU6</accession>
<sequence>MLCFKALLLSHLNKNMIKKYINAYSLVELLVVLVITIILAIATISYFKMDKYYQNNQIDEIYTLMKKARISGLQNNKDVVICSSNNGITCDTNNLWAGKFIISFISNDGTSEYNSKDDYLLGRVETPNPNFYYQWSRFPTTSFIKIKGKGHSLDGTLTLCQKNDAYKRILINSTGNITIEDPLNNDACNI</sequence>
<evidence type="ECO:0000256" key="3">
    <source>
        <dbReference type="ARBA" id="ARBA00022475"/>
    </source>
</evidence>
<keyword evidence="14" id="KW-1185">Reference proteome</keyword>
<dbReference type="InterPro" id="IPR022346">
    <property type="entry name" value="T2SS_GspH"/>
</dbReference>
<gene>
    <name evidence="13" type="ORF">F0R74_01585</name>
</gene>
<evidence type="ECO:0000256" key="11">
    <source>
        <dbReference type="SAM" id="Phobius"/>
    </source>
</evidence>
<comment type="subcellular location">
    <subcellularLocation>
        <location evidence="1">Cell inner membrane</location>
        <topology evidence="1">Single-pass membrane protein</topology>
    </subcellularLocation>
</comment>